<dbReference type="Gene3D" id="3.40.50.300">
    <property type="entry name" value="P-loop containing nucleotide triphosphate hydrolases"/>
    <property type="match status" value="1"/>
</dbReference>
<reference evidence="1 2" key="2">
    <citation type="submission" date="2018-11" db="EMBL/GenBank/DDBJ databases">
        <authorList>
            <consortium name="Pathogen Informatics"/>
        </authorList>
    </citation>
    <scope>NUCLEOTIDE SEQUENCE [LARGE SCALE GENOMIC DNA]</scope>
</reference>
<dbReference type="OrthoDB" id="442176at2759"/>
<dbReference type="SUPFAM" id="SSF52540">
    <property type="entry name" value="P-loop containing nucleoside triphosphate hydrolases"/>
    <property type="match status" value="1"/>
</dbReference>
<dbReference type="STRING" id="103827.A0A0N5CWC3"/>
<accession>A0A0N5CWC3</accession>
<keyword evidence="2" id="KW-1185">Reference proteome</keyword>
<dbReference type="WBParaSite" id="TCLT_0000464101-mRNA-1">
    <property type="protein sequence ID" value="TCLT_0000464101-mRNA-1"/>
    <property type="gene ID" value="TCLT_0000464101"/>
</dbReference>
<organism evidence="3">
    <name type="scientific">Thelazia callipaeda</name>
    <name type="common">Oriental eyeworm</name>
    <name type="synonym">Parasitic nematode</name>
    <dbReference type="NCBI Taxonomy" id="103827"/>
    <lineage>
        <taxon>Eukaryota</taxon>
        <taxon>Metazoa</taxon>
        <taxon>Ecdysozoa</taxon>
        <taxon>Nematoda</taxon>
        <taxon>Chromadorea</taxon>
        <taxon>Rhabditida</taxon>
        <taxon>Spirurina</taxon>
        <taxon>Spiruromorpha</taxon>
        <taxon>Thelazioidea</taxon>
        <taxon>Thelaziidae</taxon>
        <taxon>Thelazia</taxon>
    </lineage>
</organism>
<dbReference type="Proteomes" id="UP000276776">
    <property type="component" value="Unassembled WGS sequence"/>
</dbReference>
<evidence type="ECO:0000313" key="3">
    <source>
        <dbReference type="WBParaSite" id="TCLT_0000464101-mRNA-1"/>
    </source>
</evidence>
<gene>
    <name evidence="1" type="ORF">TCLT_LOCUS4630</name>
</gene>
<reference evidence="3" key="1">
    <citation type="submission" date="2017-02" db="UniProtKB">
        <authorList>
            <consortium name="WormBaseParasite"/>
        </authorList>
    </citation>
    <scope>IDENTIFICATION</scope>
</reference>
<dbReference type="InterPro" id="IPR027417">
    <property type="entry name" value="P-loop_NTPase"/>
</dbReference>
<protein>
    <submittedName>
        <fullName evidence="3">Adenylate kinase</fullName>
    </submittedName>
</protein>
<dbReference type="EMBL" id="UYYF01004296">
    <property type="protein sequence ID" value="VDN01772.1"/>
    <property type="molecule type" value="Genomic_DNA"/>
</dbReference>
<evidence type="ECO:0000313" key="1">
    <source>
        <dbReference type="EMBL" id="VDN01772.1"/>
    </source>
</evidence>
<sequence length="109" mass="12786">MMQVMIKYRDISSKDIHGRKICRLDLVILIDCTEEFCIENIKKQQEESNEIKASNNPKALNNRLERFKKSTLPMLKHYDDMGKLKVVCVGKVCFLQKCITITYLLKFIT</sequence>
<proteinExistence type="predicted"/>
<evidence type="ECO:0000313" key="2">
    <source>
        <dbReference type="Proteomes" id="UP000276776"/>
    </source>
</evidence>
<dbReference type="AlphaFoldDB" id="A0A0N5CWC3"/>
<name>A0A0N5CWC3_THECL</name>